<feature type="region of interest" description="Disordered" evidence="1">
    <location>
        <begin position="40"/>
        <end position="63"/>
    </location>
</feature>
<proteinExistence type="predicted"/>
<comment type="caution">
    <text evidence="3">The sequence shown here is derived from an EMBL/GenBank/DDBJ whole genome shotgun (WGS) entry which is preliminary data.</text>
</comment>
<evidence type="ECO:0000313" key="3">
    <source>
        <dbReference type="EMBL" id="GBM46527.1"/>
    </source>
</evidence>
<keyword evidence="4" id="KW-1185">Reference proteome</keyword>
<dbReference type="Proteomes" id="UP000499080">
    <property type="component" value="Unassembled WGS sequence"/>
</dbReference>
<accession>A0A4Y2FZT9</accession>
<organism evidence="3 4">
    <name type="scientific">Araneus ventricosus</name>
    <name type="common">Orbweaver spider</name>
    <name type="synonym">Epeira ventricosa</name>
    <dbReference type="NCBI Taxonomy" id="182803"/>
    <lineage>
        <taxon>Eukaryota</taxon>
        <taxon>Metazoa</taxon>
        <taxon>Ecdysozoa</taxon>
        <taxon>Arthropoda</taxon>
        <taxon>Chelicerata</taxon>
        <taxon>Arachnida</taxon>
        <taxon>Araneae</taxon>
        <taxon>Araneomorphae</taxon>
        <taxon>Entelegynae</taxon>
        <taxon>Araneoidea</taxon>
        <taxon>Araneidae</taxon>
        <taxon>Araneus</taxon>
    </lineage>
</organism>
<sequence length="105" mass="12181">MAFLIALFSTLSFANIWVSGDLVVRTRLRGRGYHVRDPIPSKNRRVNGPSARHIRRSQMSSHWRGAEARSGCWLLRHPRHLNTVQIYKVRQRSPQVPSKLDINKL</sequence>
<evidence type="ECO:0000313" key="4">
    <source>
        <dbReference type="Proteomes" id="UP000499080"/>
    </source>
</evidence>
<keyword evidence="2" id="KW-0732">Signal</keyword>
<evidence type="ECO:0000256" key="1">
    <source>
        <dbReference type="SAM" id="MobiDB-lite"/>
    </source>
</evidence>
<name>A0A4Y2FZT9_ARAVE</name>
<evidence type="ECO:0000256" key="2">
    <source>
        <dbReference type="SAM" id="SignalP"/>
    </source>
</evidence>
<dbReference type="EMBL" id="BGPR01175871">
    <property type="protein sequence ID" value="GBM46527.1"/>
    <property type="molecule type" value="Genomic_DNA"/>
</dbReference>
<evidence type="ECO:0008006" key="5">
    <source>
        <dbReference type="Google" id="ProtNLM"/>
    </source>
</evidence>
<gene>
    <name evidence="3" type="ORF">AVEN_99477_1</name>
</gene>
<reference evidence="3 4" key="1">
    <citation type="journal article" date="2019" name="Sci. Rep.">
        <title>Orb-weaving spider Araneus ventricosus genome elucidates the spidroin gene catalogue.</title>
        <authorList>
            <person name="Kono N."/>
            <person name="Nakamura H."/>
            <person name="Ohtoshi R."/>
            <person name="Moran D.A.P."/>
            <person name="Shinohara A."/>
            <person name="Yoshida Y."/>
            <person name="Fujiwara M."/>
            <person name="Mori M."/>
            <person name="Tomita M."/>
            <person name="Arakawa K."/>
        </authorList>
    </citation>
    <scope>NUCLEOTIDE SEQUENCE [LARGE SCALE GENOMIC DNA]</scope>
</reference>
<protein>
    <recommendedName>
        <fullName evidence="5">Secreted protein</fullName>
    </recommendedName>
</protein>
<feature type="signal peptide" evidence="2">
    <location>
        <begin position="1"/>
        <end position="20"/>
    </location>
</feature>
<feature type="chain" id="PRO_5021447487" description="Secreted protein" evidence="2">
    <location>
        <begin position="21"/>
        <end position="105"/>
    </location>
</feature>
<dbReference type="AlphaFoldDB" id="A0A4Y2FZT9"/>